<sequence>MKPSRLPPLGALRAFHSVATLLSFKRAAEQLSVSATAISHQIRLLESMLECRVFERSAQGVKLTEAGHLLYVGTQSAFAALEASVKKIDQTRQPPRLTITTTSNFLTNWLVPRLAEFKVRFPQIDLHLHTSVESIDLTQKTVDVAIRYREKAEEKLHSTLLYEDRFIVVASPTLALKQPDDLAHATLFHIDNRHVPAQLPDWRHWKQRYGPATLNIARGLHFSDETHALQAAVAGQGVTIASQLLAEDLIQRGMLVAPFPTSLPGANYYLVTMEETASRPDVVALRAWLQEKMAARAL</sequence>
<evidence type="ECO:0000313" key="7">
    <source>
        <dbReference type="EMBL" id="KMV35869.1"/>
    </source>
</evidence>
<dbReference type="STRING" id="1121863.GCA_000621185_03937"/>
<dbReference type="Gene3D" id="1.10.10.10">
    <property type="entry name" value="Winged helix-like DNA-binding domain superfamily/Winged helix DNA-binding domain"/>
    <property type="match status" value="1"/>
</dbReference>
<dbReference type="Gene3D" id="3.40.190.10">
    <property type="entry name" value="Periplasmic binding protein-like II"/>
    <property type="match status" value="2"/>
</dbReference>
<dbReference type="EMBL" id="LFEJ01000007">
    <property type="protein sequence ID" value="KMV35869.1"/>
    <property type="molecule type" value="Genomic_DNA"/>
</dbReference>
<dbReference type="InterPro" id="IPR058163">
    <property type="entry name" value="LysR-type_TF_proteobact-type"/>
</dbReference>
<dbReference type="PANTHER" id="PTHR30537">
    <property type="entry name" value="HTH-TYPE TRANSCRIPTIONAL REGULATOR"/>
    <property type="match status" value="1"/>
</dbReference>
<evidence type="ECO:0000256" key="4">
    <source>
        <dbReference type="ARBA" id="ARBA00023163"/>
    </source>
</evidence>
<evidence type="ECO:0000256" key="2">
    <source>
        <dbReference type="ARBA" id="ARBA00023015"/>
    </source>
</evidence>
<comment type="caution">
    <text evidence="7">The sequence shown here is derived from an EMBL/GenBank/DDBJ whole genome shotgun (WGS) entry which is preliminary data.</text>
</comment>
<dbReference type="GO" id="GO:0043565">
    <property type="term" value="F:sequence-specific DNA binding"/>
    <property type="evidence" value="ECO:0007669"/>
    <property type="project" value="TreeGrafter"/>
</dbReference>
<dbReference type="GO" id="GO:0006351">
    <property type="term" value="P:DNA-templated transcription"/>
    <property type="evidence" value="ECO:0007669"/>
    <property type="project" value="TreeGrafter"/>
</dbReference>
<feature type="domain" description="HTH lysR-type" evidence="5">
    <location>
        <begin position="7"/>
        <end position="64"/>
    </location>
</feature>
<dbReference type="GO" id="GO:0003700">
    <property type="term" value="F:DNA-binding transcription factor activity"/>
    <property type="evidence" value="ECO:0007669"/>
    <property type="project" value="InterPro"/>
</dbReference>
<dbReference type="EMBL" id="LFEJ01000013">
    <property type="protein sequence ID" value="KMV34870.1"/>
    <property type="molecule type" value="Genomic_DNA"/>
</dbReference>
<evidence type="ECO:0000256" key="1">
    <source>
        <dbReference type="ARBA" id="ARBA00009437"/>
    </source>
</evidence>
<gene>
    <name evidence="7" type="ORF">ACH50_04445</name>
    <name evidence="6" type="ORF">ACH50_08895</name>
</gene>
<evidence type="ECO:0000259" key="5">
    <source>
        <dbReference type="PROSITE" id="PS50931"/>
    </source>
</evidence>
<dbReference type="InterPro" id="IPR036388">
    <property type="entry name" value="WH-like_DNA-bd_sf"/>
</dbReference>
<dbReference type="SUPFAM" id="SSF46785">
    <property type="entry name" value="Winged helix' DNA-binding domain"/>
    <property type="match status" value="1"/>
</dbReference>
<dbReference type="AlphaFoldDB" id="A0A0J8YEB1"/>
<reference evidence="7 8" key="1">
    <citation type="submission" date="2015-06" db="EMBL/GenBank/DDBJ databases">
        <title>Genome sequencing of Cronobacter sp. strain DJ34 isolated from petroleum contaminated sludge of Duliajan Oil Fields, Assam, India.</title>
        <authorList>
            <person name="Pal S."/>
            <person name="Banerjee T.D."/>
            <person name="Roy A."/>
            <person name="Sar P."/>
            <person name="Kazy S.K."/>
        </authorList>
    </citation>
    <scope>NUCLEOTIDE SEQUENCE [LARGE SCALE GENOMIC DNA]</scope>
    <source>
        <strain evidence="7 8">DJ34</strain>
    </source>
</reference>
<dbReference type="Pfam" id="PF03466">
    <property type="entry name" value="LysR_substrate"/>
    <property type="match status" value="1"/>
</dbReference>
<accession>A0A0J8YEB1</accession>
<dbReference type="CDD" id="cd08432">
    <property type="entry name" value="PBP2_GcdR_TrpI_HvrB_AmpR_like"/>
    <property type="match status" value="1"/>
</dbReference>
<evidence type="ECO:0000313" key="8">
    <source>
        <dbReference type="Proteomes" id="UP000037315"/>
    </source>
</evidence>
<organism evidence="7 8">
    <name type="scientific">Franconibacter pulveris</name>
    <dbReference type="NCBI Taxonomy" id="435910"/>
    <lineage>
        <taxon>Bacteria</taxon>
        <taxon>Pseudomonadati</taxon>
        <taxon>Pseudomonadota</taxon>
        <taxon>Gammaproteobacteria</taxon>
        <taxon>Enterobacterales</taxon>
        <taxon>Enterobacteriaceae</taxon>
        <taxon>Franconibacter</taxon>
    </lineage>
</organism>
<dbReference type="Pfam" id="PF00126">
    <property type="entry name" value="HTH_1"/>
    <property type="match status" value="1"/>
</dbReference>
<dbReference type="PATRIC" id="fig|1656095.3.peg.4278"/>
<keyword evidence="4" id="KW-0804">Transcription</keyword>
<comment type="similarity">
    <text evidence="1">Belongs to the LysR transcriptional regulatory family.</text>
</comment>
<protein>
    <submittedName>
        <fullName evidence="7">LysR family transcriptional regulator</fullName>
    </submittedName>
</protein>
<keyword evidence="8" id="KW-1185">Reference proteome</keyword>
<dbReference type="SUPFAM" id="SSF53850">
    <property type="entry name" value="Periplasmic binding protein-like II"/>
    <property type="match status" value="1"/>
</dbReference>
<dbReference type="InterPro" id="IPR005119">
    <property type="entry name" value="LysR_subst-bd"/>
</dbReference>
<dbReference type="PANTHER" id="PTHR30537:SF26">
    <property type="entry name" value="GLYCINE CLEAVAGE SYSTEM TRANSCRIPTIONAL ACTIVATOR"/>
    <property type="match status" value="1"/>
</dbReference>
<dbReference type="InterPro" id="IPR000847">
    <property type="entry name" value="LysR_HTH_N"/>
</dbReference>
<dbReference type="InterPro" id="IPR036390">
    <property type="entry name" value="WH_DNA-bd_sf"/>
</dbReference>
<evidence type="ECO:0000313" key="6">
    <source>
        <dbReference type="EMBL" id="KMV34870.1"/>
    </source>
</evidence>
<dbReference type="PROSITE" id="PS50931">
    <property type="entry name" value="HTH_LYSR"/>
    <property type="match status" value="1"/>
</dbReference>
<evidence type="ECO:0000256" key="3">
    <source>
        <dbReference type="ARBA" id="ARBA00023125"/>
    </source>
</evidence>
<dbReference type="Proteomes" id="UP000037315">
    <property type="component" value="Unassembled WGS sequence"/>
</dbReference>
<keyword evidence="2" id="KW-0805">Transcription regulation</keyword>
<proteinExistence type="inferred from homology"/>
<dbReference type="OrthoDB" id="5526340at2"/>
<name>A0A0J8YEB1_9ENTR</name>
<keyword evidence="3" id="KW-0238">DNA-binding</keyword>
<dbReference type="RefSeq" id="WP_048887439.1">
    <property type="nucleotide sequence ID" value="NZ_LFEJ01000007.1"/>
</dbReference>